<gene>
    <name evidence="2" type="ORF">G6O67_008065</name>
</gene>
<comment type="caution">
    <text evidence="2">The sequence shown here is derived from an EMBL/GenBank/DDBJ whole genome shotgun (WGS) entry which is preliminary data.</text>
</comment>
<evidence type="ECO:0000313" key="3">
    <source>
        <dbReference type="Proteomes" id="UP000557566"/>
    </source>
</evidence>
<organism evidence="2 3">
    <name type="scientific">Ophiocordyceps sinensis</name>
    <dbReference type="NCBI Taxonomy" id="72228"/>
    <lineage>
        <taxon>Eukaryota</taxon>
        <taxon>Fungi</taxon>
        <taxon>Dikarya</taxon>
        <taxon>Ascomycota</taxon>
        <taxon>Pezizomycotina</taxon>
        <taxon>Sordariomycetes</taxon>
        <taxon>Hypocreomycetidae</taxon>
        <taxon>Hypocreales</taxon>
        <taxon>Ophiocordycipitaceae</taxon>
        <taxon>Ophiocordyceps</taxon>
    </lineage>
</organism>
<feature type="compositionally biased region" description="Basic and acidic residues" evidence="1">
    <location>
        <begin position="122"/>
        <end position="133"/>
    </location>
</feature>
<name>A0A8H4PJN3_9HYPO</name>
<sequence>MLEKSLPLRSRSLARPMTAAYCEIQSSMPEPKARTRDAHVENDLVEELHGVAAKHERHNVQVDLAAQRGEVDGGHALDMAVTVEELPGGVDRGRGRAGSGRERGRGADVAESDVVAHLVVADGRHGEDWERGQTGKGQTGKGQTGKGQTGKGQTGKGQTGKGQTERARRKGPDGKGQTKRGQLGKARAG</sequence>
<dbReference type="AlphaFoldDB" id="A0A8H4PJN3"/>
<protein>
    <submittedName>
        <fullName evidence="2">Uncharacterized protein</fullName>
    </submittedName>
</protein>
<evidence type="ECO:0000256" key="1">
    <source>
        <dbReference type="SAM" id="MobiDB-lite"/>
    </source>
</evidence>
<feature type="compositionally biased region" description="Basic and acidic residues" evidence="1">
    <location>
        <begin position="91"/>
        <end position="108"/>
    </location>
</feature>
<feature type="compositionally biased region" description="Gly residues" evidence="1">
    <location>
        <begin position="134"/>
        <end position="160"/>
    </location>
</feature>
<proteinExistence type="predicted"/>
<keyword evidence="3" id="KW-1185">Reference proteome</keyword>
<feature type="region of interest" description="Disordered" evidence="1">
    <location>
        <begin position="83"/>
        <end position="189"/>
    </location>
</feature>
<evidence type="ECO:0000313" key="2">
    <source>
        <dbReference type="EMBL" id="KAF4504638.1"/>
    </source>
</evidence>
<reference evidence="2 3" key="1">
    <citation type="journal article" date="2020" name="Genome Biol. Evol.">
        <title>A new high-quality draft genome assembly of the Chinese cordyceps Ophiocordyceps sinensis.</title>
        <authorList>
            <person name="Shu R."/>
            <person name="Zhang J."/>
            <person name="Meng Q."/>
            <person name="Zhang H."/>
            <person name="Zhou G."/>
            <person name="Li M."/>
            <person name="Wu P."/>
            <person name="Zhao Y."/>
            <person name="Chen C."/>
            <person name="Qin Q."/>
        </authorList>
    </citation>
    <scope>NUCLEOTIDE SEQUENCE [LARGE SCALE GENOMIC DNA]</scope>
    <source>
        <strain evidence="2 3">IOZ07</strain>
    </source>
</reference>
<dbReference type="EMBL" id="JAAVMX010000009">
    <property type="protein sequence ID" value="KAF4504638.1"/>
    <property type="molecule type" value="Genomic_DNA"/>
</dbReference>
<dbReference type="Proteomes" id="UP000557566">
    <property type="component" value="Unassembled WGS sequence"/>
</dbReference>
<accession>A0A8H4PJN3</accession>
<feature type="compositionally biased region" description="Basic and acidic residues" evidence="1">
    <location>
        <begin position="163"/>
        <end position="173"/>
    </location>
</feature>